<comment type="caution">
    <text evidence="4">The sequence shown here is derived from an EMBL/GenBank/DDBJ whole genome shotgun (WGS) entry which is preliminary data.</text>
</comment>
<sequence length="1419" mass="152114">MAVHPLRQALYHRFHRLWPFLAQPAVGRLGRVLLVAATVLWFLFVAAVLVLRYSVLPNIEHYRGDIERMASEGLGLSVSIGRIEARWQGVNPDLALIDVRIADAEGRPALVFSRVQTVLSWWTATTFQLKLRLLAIDEPTLNLRRDADGQIYVAGIPLARSPTGSGAADWILDQRHIRVRGATIIWEDALRAAPALVLEDVNFGLDNFGSRHRFGVTALPSPELAAKIDLRGDLRGRSFDHPDAWRGQLYGEIDYADLAVWRQWIDYPVTLPQGRGAVRAWVDVADGKPRVVTADLALRDVRLRLTPRLPELELERMQGRLAVALSEHGFTVDGTQVALATAQARAEADVAAPETANQAVANSPANTPASTATHAPEAPAKAAKTAKAAKVATPPAASPQAAAHSSVTPHPPAVATSVPAVTLPPTDFHVDWQPGEQGAVSGSIRANRIDLSALRALAAYLPLDARTRQWLAEYAPQGRVSDLRASWQGDAESLKEYALKARFEALALAAQGYMPGFSGLAGSVDLTQKGGSASLRTQKVSFDVPSVFPEPLQALDSLNAEAKWTIRDGVLEAQLTRADFASADAAGSAQGSYRYTGEGPGSIDLTGSLSRADGRAVWRFMPHAVNVEARQWLHSALLAGTASDVQLTLKGDLAHFPFVDPTQGRFLVTARAHDVTLHYAPGWPQITGIDGVLRFEGPGMSVDVERASILGAHLKATHAEIPDFDATVTMLKVNGRAEGPTSEFLKFIDQSPVAEKIDHFTDDMRASGEGVLDLSLKLPLDLALMNEARLEGAFRLVNNEVTIEPTLPPLRQVNGVLHFSEKALSTPEISGTLLGGPLQIKGGTQSDGRVLVDASGSINAGQLRRQFDSPLFDRLSGNFAYRGEVRVRKRAADLTIESNLNGLSSTLPEPFNKSANDNLLLRFEKASLMPQPPARGARGAAAQPIPRDQLRFSLGGVAGSSGATPAGALLSGQIIRRRPADDYVVERGAIAIGRPLRLPDRGLALNVTARQFDADLWRHLFSSGKGKTANAANASNAGSADSAPSAFTSASLRSGEMRLFGRRFNDVDLTATAQGTQWLMHLGSRQVLGDLQWDGSGKGKLSARLKQLAIESLGAGGDVPPEVVDSVDELPALDVIADEFSVGARHFGRLELAARNEGRVWRLDRIRLSNPAGTLSASGQWQFAAGNRTSLDFKLAASDIGKLLERLGYPGTVRGGTAQLDGSVAWVGPPSGLDFATLSGEMKLDAAKGQFVKVDPGAGKLIGLISLQSLPRRVTLDFRDIFSDGFAFDSMAGKLSMQGGIMHSDRLQIDGPAARVVMRGDTDLARETQRLSVTVQPELGGTAALGVALLNPVAGVATLFAHKILQNPLNHLFGFDYLVTGTWDDPKVEKLSRAASTDAPTLRVPDTANPSPGDSRDSR</sequence>
<dbReference type="PANTHER" id="PTHR38690:SF1">
    <property type="entry name" value="PROTEASE"/>
    <property type="match status" value="1"/>
</dbReference>
<proteinExistence type="predicted"/>
<feature type="region of interest" description="Disordered" evidence="1">
    <location>
        <begin position="349"/>
        <end position="419"/>
    </location>
</feature>
<dbReference type="Pfam" id="PF13116">
    <property type="entry name" value="YhdP"/>
    <property type="match status" value="2"/>
</dbReference>
<feature type="compositionally biased region" description="Low complexity" evidence="1">
    <location>
        <begin position="371"/>
        <end position="406"/>
    </location>
</feature>
<feature type="domain" description="YhdP central" evidence="3">
    <location>
        <begin position="421"/>
        <end position="1388"/>
    </location>
</feature>
<dbReference type="Proteomes" id="UP000720344">
    <property type="component" value="Unassembled WGS sequence"/>
</dbReference>
<protein>
    <submittedName>
        <fullName evidence="4">TIGR02099 family protein</fullName>
    </submittedName>
</protein>
<evidence type="ECO:0000313" key="5">
    <source>
        <dbReference type="Proteomes" id="UP000720344"/>
    </source>
</evidence>
<feature type="transmembrane region" description="Helical" evidence="2">
    <location>
        <begin position="32"/>
        <end position="53"/>
    </location>
</feature>
<reference evidence="5" key="1">
    <citation type="submission" date="2020-03" db="EMBL/GenBank/DDBJ databases">
        <title>Whole-genome sequence of the purple nonsulfur bacterium Rhodocyclus tenuis DSM112.</title>
        <authorList>
            <person name="Kyndt J.A."/>
            <person name="Meyer T.E."/>
        </authorList>
    </citation>
    <scope>NUCLEOTIDE SEQUENCE [LARGE SCALE GENOMIC DNA]</scope>
    <source>
        <strain evidence="5">DSM 112</strain>
    </source>
</reference>
<feature type="domain" description="YhdP central" evidence="3">
    <location>
        <begin position="31"/>
        <end position="349"/>
    </location>
</feature>
<dbReference type="RefSeq" id="WP_167680759.1">
    <property type="nucleotide sequence ID" value="NZ_JAATWB010000001.1"/>
</dbReference>
<dbReference type="InterPro" id="IPR011836">
    <property type="entry name" value="YhdP"/>
</dbReference>
<name>A0ABX0WF22_9RHOO</name>
<dbReference type="InterPro" id="IPR025263">
    <property type="entry name" value="YhdP_central"/>
</dbReference>
<evidence type="ECO:0000313" key="4">
    <source>
        <dbReference type="EMBL" id="NJA88134.1"/>
    </source>
</evidence>
<evidence type="ECO:0000256" key="2">
    <source>
        <dbReference type="SAM" id="Phobius"/>
    </source>
</evidence>
<dbReference type="EMBL" id="JAATWB010000001">
    <property type="protein sequence ID" value="NJA88134.1"/>
    <property type="molecule type" value="Genomic_DNA"/>
</dbReference>
<evidence type="ECO:0000256" key="1">
    <source>
        <dbReference type="SAM" id="MobiDB-lite"/>
    </source>
</evidence>
<organism evidence="4 5">
    <name type="scientific">Rhodocyclus gracilis</name>
    <dbReference type="NCBI Taxonomy" id="2929842"/>
    <lineage>
        <taxon>Bacteria</taxon>
        <taxon>Pseudomonadati</taxon>
        <taxon>Pseudomonadota</taxon>
        <taxon>Betaproteobacteria</taxon>
        <taxon>Rhodocyclales</taxon>
        <taxon>Rhodocyclaceae</taxon>
        <taxon>Rhodocyclus</taxon>
    </lineage>
</organism>
<accession>A0ABX0WF22</accession>
<keyword evidence="2" id="KW-1133">Transmembrane helix</keyword>
<evidence type="ECO:0000259" key="3">
    <source>
        <dbReference type="Pfam" id="PF13116"/>
    </source>
</evidence>
<gene>
    <name evidence="4" type="ORF">HCX48_02715</name>
</gene>
<dbReference type="NCBIfam" id="TIGR02099">
    <property type="entry name" value="YhdP family protein"/>
    <property type="match status" value="1"/>
</dbReference>
<feature type="compositionally biased region" description="Polar residues" evidence="1">
    <location>
        <begin position="355"/>
        <end position="370"/>
    </location>
</feature>
<feature type="region of interest" description="Disordered" evidence="1">
    <location>
        <begin position="1392"/>
        <end position="1419"/>
    </location>
</feature>
<keyword evidence="5" id="KW-1185">Reference proteome</keyword>
<keyword evidence="2" id="KW-0812">Transmembrane</keyword>
<keyword evidence="2" id="KW-0472">Membrane</keyword>
<dbReference type="PANTHER" id="PTHR38690">
    <property type="entry name" value="PROTEASE-RELATED"/>
    <property type="match status" value="1"/>
</dbReference>